<protein>
    <recommendedName>
        <fullName evidence="4">CHASE4 domain-containing protein</fullName>
    </recommendedName>
</protein>
<accession>A0ABX6SAW4</accession>
<organism evidence="2 3">
    <name type="scientific">Metabacillus elymi</name>
    <dbReference type="NCBI Taxonomy" id="2745198"/>
    <lineage>
        <taxon>Bacteria</taxon>
        <taxon>Bacillati</taxon>
        <taxon>Bacillota</taxon>
        <taxon>Bacilli</taxon>
        <taxon>Bacillales</taxon>
        <taxon>Bacillaceae</taxon>
        <taxon>Metabacillus</taxon>
    </lineage>
</organism>
<sequence>MKQLLFFSNWKLIWKFLFIFIVLIIVPMLAFSLFINSKANHAIQLQAIDNTKSHLEKTGKNLSAVLQDIEDISSYMIYSEDFRSFFNTSNTAQNRITLNNIEDRINGYSVFHLNSKPYMDSITIEGMKENRFHIGPL</sequence>
<name>A0ABX6SAW4_9BACI</name>
<dbReference type="Proteomes" id="UP000515490">
    <property type="component" value="Chromosome"/>
</dbReference>
<evidence type="ECO:0000313" key="2">
    <source>
        <dbReference type="EMBL" id="QNF28931.1"/>
    </source>
</evidence>
<reference evidence="2 3" key="1">
    <citation type="submission" date="2020-06" db="EMBL/GenBank/DDBJ databases">
        <title>Metabacillus dokdonensis sp. nov., isolated from the rhizosphere of Elymus tsukushiensis, a plant native to the Dokdo Islands, Republic of Korea.</title>
        <authorList>
            <person name="Lee S.Y."/>
            <person name="Hwang Y.J."/>
            <person name="Son J.S."/>
            <person name="Ghim S.Y."/>
        </authorList>
    </citation>
    <scope>NUCLEOTIDE SEQUENCE [LARGE SCALE GENOMIC DNA]</scope>
    <source>
        <strain evidence="2 3">KUDC1714</strain>
    </source>
</reference>
<keyword evidence="1" id="KW-0472">Membrane</keyword>
<dbReference type="EMBL" id="CP055263">
    <property type="protein sequence ID" value="QNF28931.1"/>
    <property type="molecule type" value="Genomic_DNA"/>
</dbReference>
<keyword evidence="3" id="KW-1185">Reference proteome</keyword>
<proteinExistence type="predicted"/>
<keyword evidence="1" id="KW-0812">Transmembrane</keyword>
<evidence type="ECO:0008006" key="4">
    <source>
        <dbReference type="Google" id="ProtNLM"/>
    </source>
</evidence>
<evidence type="ECO:0000313" key="3">
    <source>
        <dbReference type="Proteomes" id="UP000515490"/>
    </source>
</evidence>
<keyword evidence="1" id="KW-1133">Transmembrane helix</keyword>
<feature type="transmembrane region" description="Helical" evidence="1">
    <location>
        <begin position="12"/>
        <end position="35"/>
    </location>
</feature>
<evidence type="ECO:0000256" key="1">
    <source>
        <dbReference type="SAM" id="Phobius"/>
    </source>
</evidence>
<dbReference type="RefSeq" id="WP_185653049.1">
    <property type="nucleotide sequence ID" value="NZ_CP055263.1"/>
</dbReference>
<gene>
    <name evidence="2" type="ORF">HUW50_16465</name>
</gene>